<name>A0ABV6M8S0_9ACTN</name>
<dbReference type="RefSeq" id="WP_377254780.1">
    <property type="nucleotide sequence ID" value="NZ_JBHLUH010000056.1"/>
</dbReference>
<sequence>MIPTLILFGLIFGRWWRSTLAAAAVGWPAVLVASDAMSIEAELLGASALAIVNAAAGVLSHQVILRIVRRLHPSGSSHSDT</sequence>
<organism evidence="1 2">
    <name type="scientific">Phytohabitans kaempferiae</name>
    <dbReference type="NCBI Taxonomy" id="1620943"/>
    <lineage>
        <taxon>Bacteria</taxon>
        <taxon>Bacillati</taxon>
        <taxon>Actinomycetota</taxon>
        <taxon>Actinomycetes</taxon>
        <taxon>Micromonosporales</taxon>
        <taxon>Micromonosporaceae</taxon>
    </lineage>
</organism>
<evidence type="ECO:0000313" key="1">
    <source>
        <dbReference type="EMBL" id="MFC0531046.1"/>
    </source>
</evidence>
<reference evidence="1 2" key="1">
    <citation type="submission" date="2024-09" db="EMBL/GenBank/DDBJ databases">
        <authorList>
            <person name="Sun Q."/>
            <person name="Mori K."/>
        </authorList>
    </citation>
    <scope>NUCLEOTIDE SEQUENCE [LARGE SCALE GENOMIC DNA]</scope>
    <source>
        <strain evidence="1 2">TBRC 3947</strain>
    </source>
</reference>
<accession>A0ABV6M8S0</accession>
<dbReference type="Proteomes" id="UP001589867">
    <property type="component" value="Unassembled WGS sequence"/>
</dbReference>
<proteinExistence type="predicted"/>
<comment type="caution">
    <text evidence="1">The sequence shown here is derived from an EMBL/GenBank/DDBJ whole genome shotgun (WGS) entry which is preliminary data.</text>
</comment>
<keyword evidence="2" id="KW-1185">Reference proteome</keyword>
<evidence type="ECO:0000313" key="2">
    <source>
        <dbReference type="Proteomes" id="UP001589867"/>
    </source>
</evidence>
<protein>
    <recommendedName>
        <fullName evidence="3">MASE1 domain-containing protein</fullName>
    </recommendedName>
</protein>
<gene>
    <name evidence="1" type="ORF">ACFFIA_25730</name>
</gene>
<dbReference type="EMBL" id="JBHLUH010000056">
    <property type="protein sequence ID" value="MFC0531046.1"/>
    <property type="molecule type" value="Genomic_DNA"/>
</dbReference>
<evidence type="ECO:0008006" key="3">
    <source>
        <dbReference type="Google" id="ProtNLM"/>
    </source>
</evidence>